<name>Q4W5W8_VICFA</name>
<dbReference type="SUPFAM" id="SSF54648">
    <property type="entry name" value="DLC"/>
    <property type="match status" value="1"/>
</dbReference>
<dbReference type="FunFam" id="3.30.740.10:FF:000003">
    <property type="entry name" value="Dynein light chain"/>
    <property type="match status" value="1"/>
</dbReference>
<dbReference type="GO" id="GO:0045505">
    <property type="term" value="F:dynein intermediate chain binding"/>
    <property type="evidence" value="ECO:0007669"/>
    <property type="project" value="TreeGrafter"/>
</dbReference>
<feature type="compositionally biased region" description="Polar residues" evidence="1">
    <location>
        <begin position="37"/>
        <end position="49"/>
    </location>
</feature>
<dbReference type="SMART" id="SM01375">
    <property type="entry name" value="Dynein_light"/>
    <property type="match status" value="1"/>
</dbReference>
<feature type="region of interest" description="Disordered" evidence="1">
    <location>
        <begin position="1"/>
        <end position="49"/>
    </location>
</feature>
<dbReference type="GO" id="GO:0007017">
    <property type="term" value="P:microtubule-based process"/>
    <property type="evidence" value="ECO:0007669"/>
    <property type="project" value="InterPro"/>
</dbReference>
<dbReference type="Pfam" id="PF01221">
    <property type="entry name" value="Dynein_light"/>
    <property type="match status" value="1"/>
</dbReference>
<dbReference type="InterPro" id="IPR001372">
    <property type="entry name" value="Dynein_light_chain_typ-1/2"/>
</dbReference>
<dbReference type="EMBL" id="AB215106">
    <property type="protein sequence ID" value="BAD99112.1"/>
    <property type="molecule type" value="mRNA"/>
</dbReference>
<dbReference type="InterPro" id="IPR037177">
    <property type="entry name" value="DLC_sf"/>
</dbReference>
<gene>
    <name evidence="2" type="primary">vfPIP</name>
</gene>
<dbReference type="PANTHER" id="PTHR11886">
    <property type="entry name" value="DYNEIN LIGHT CHAIN"/>
    <property type="match status" value="1"/>
</dbReference>
<dbReference type="PANTHER" id="PTHR11886:SF80">
    <property type="entry name" value="OS01G0555600 PROTEIN"/>
    <property type="match status" value="1"/>
</dbReference>
<protein>
    <submittedName>
        <fullName evidence="2">Dynein light chain</fullName>
    </submittedName>
</protein>
<sequence>MAHRSSRRRNTAPPESTPPTAPAAPTIPAKQPRPTIFSPSPSHYTKANSDLIQATKSSFLVKPFQSLNLGSKKTKHSQTKHVDSRLHTKSMTTSAIFESSKPNKTHNTKNIVLTPKLEKESIFLTSKKTHKEKPLKPGSELERWKLQGLLKNEKKESCKGCVVEDVKDEKSRKLAVVEEGDVVKERVSVSMGQSGGGGGGGRRKSLCGSMVDLGDFFAINGAKMVSADMPPFMQIHAVDCARKAFDSMEKFTSKTLASSLKKEFDGVYGPAWHCIVGTSFGSFVTHSVGGFLYFSMDQKLYILLFKTAVQKAD</sequence>
<comment type="interaction">
    <interactant intactId="EBI-957846">
        <id>Q4W5W8</id>
    </interactant>
    <interactant intactId="EBI-957823">
        <id>Q8H935</id>
        <label>Vfphot1a</label>
    </interactant>
    <organismsDiffer>false</organismsDiffer>
    <experiments>4</experiments>
</comment>
<evidence type="ECO:0000256" key="1">
    <source>
        <dbReference type="SAM" id="MobiDB-lite"/>
    </source>
</evidence>
<feature type="compositionally biased region" description="Basic residues" evidence="1">
    <location>
        <begin position="1"/>
        <end position="10"/>
    </location>
</feature>
<dbReference type="GO" id="GO:0005868">
    <property type="term" value="C:cytoplasmic dynein complex"/>
    <property type="evidence" value="ECO:0007669"/>
    <property type="project" value="TreeGrafter"/>
</dbReference>
<evidence type="ECO:0000313" key="2">
    <source>
        <dbReference type="EMBL" id="BAD99112.1"/>
    </source>
</evidence>
<dbReference type="AlphaFoldDB" id="Q4W5W8"/>
<dbReference type="Gene3D" id="3.30.740.10">
    <property type="entry name" value="Protein Inhibitor Of Neuronal Nitric Oxide Synthase"/>
    <property type="match status" value="1"/>
</dbReference>
<proteinExistence type="evidence at protein level"/>
<accession>Q4W5W8</accession>
<dbReference type="IntAct" id="Q4W5W8">
    <property type="interactions" value="1"/>
</dbReference>
<reference evidence="2" key="1">
    <citation type="journal article" date="2005" name="Plant Physiol.">
        <title>Isolation of a protein interacting with Vfphot1a in guard cells of Vicia faba.</title>
        <authorList>
            <person name="Emi T."/>
            <person name="Kinoshita T."/>
            <person name="Sakamoto K."/>
            <person name="Mineyuki Y."/>
            <person name="Shimazaki K."/>
        </authorList>
    </citation>
    <scope>NUCLEOTIDE SEQUENCE</scope>
</reference>
<organism evidence="2">
    <name type="scientific">Vicia faba</name>
    <name type="common">Broad bean</name>
    <name type="synonym">Faba vulgaris</name>
    <dbReference type="NCBI Taxonomy" id="3906"/>
    <lineage>
        <taxon>Eukaryota</taxon>
        <taxon>Viridiplantae</taxon>
        <taxon>Streptophyta</taxon>
        <taxon>Embryophyta</taxon>
        <taxon>Tracheophyta</taxon>
        <taxon>Spermatophyta</taxon>
        <taxon>Magnoliopsida</taxon>
        <taxon>eudicotyledons</taxon>
        <taxon>Gunneridae</taxon>
        <taxon>Pentapetalae</taxon>
        <taxon>rosids</taxon>
        <taxon>fabids</taxon>
        <taxon>Fabales</taxon>
        <taxon>Fabaceae</taxon>
        <taxon>Papilionoideae</taxon>
        <taxon>50 kb inversion clade</taxon>
        <taxon>NPAAA clade</taxon>
        <taxon>Hologalegina</taxon>
        <taxon>IRL clade</taxon>
        <taxon>Fabeae</taxon>
        <taxon>Vicia</taxon>
    </lineage>
</organism>
<dbReference type="CDD" id="cd21452">
    <property type="entry name" value="DLC-like_DYNLL1_DYNLL2"/>
    <property type="match status" value="1"/>
</dbReference>